<protein>
    <submittedName>
        <fullName evidence="1">Uncharacterized protein</fullName>
    </submittedName>
</protein>
<evidence type="ECO:0000313" key="1">
    <source>
        <dbReference type="EMBL" id="KAK4007374.1"/>
    </source>
</evidence>
<gene>
    <name evidence="1" type="ORF">OUZ56_012531</name>
</gene>
<accession>A0ABQ9Z3F4</accession>
<dbReference type="Proteomes" id="UP001234178">
    <property type="component" value="Unassembled WGS sequence"/>
</dbReference>
<sequence length="143" mass="16454">MPDADLLMTIYLTDWLVSFQKGEYNRRQRPHIAIDSEMPVQFISGKPLLTALIRYVFPADVYCVVSARHWIPAKKQKNKKKLTFVSGDISFENGSFRWSNVGEWADVEHCDEINRIAQQSDASVMGRNQLAKANLHTVHDEFN</sequence>
<organism evidence="1 2">
    <name type="scientific">Daphnia magna</name>
    <dbReference type="NCBI Taxonomy" id="35525"/>
    <lineage>
        <taxon>Eukaryota</taxon>
        <taxon>Metazoa</taxon>
        <taxon>Ecdysozoa</taxon>
        <taxon>Arthropoda</taxon>
        <taxon>Crustacea</taxon>
        <taxon>Branchiopoda</taxon>
        <taxon>Diplostraca</taxon>
        <taxon>Cladocera</taxon>
        <taxon>Anomopoda</taxon>
        <taxon>Daphniidae</taxon>
        <taxon>Daphnia</taxon>
    </lineage>
</organism>
<reference evidence="1 2" key="1">
    <citation type="journal article" date="2023" name="Nucleic Acids Res.">
        <title>The hologenome of Daphnia magna reveals possible DNA methylation and microbiome-mediated evolution of the host genome.</title>
        <authorList>
            <person name="Chaturvedi A."/>
            <person name="Li X."/>
            <person name="Dhandapani V."/>
            <person name="Marshall H."/>
            <person name="Kissane S."/>
            <person name="Cuenca-Cambronero M."/>
            <person name="Asole G."/>
            <person name="Calvet F."/>
            <person name="Ruiz-Romero M."/>
            <person name="Marangio P."/>
            <person name="Guigo R."/>
            <person name="Rago D."/>
            <person name="Mirbahai L."/>
            <person name="Eastwood N."/>
            <person name="Colbourne J.K."/>
            <person name="Zhou J."/>
            <person name="Mallon E."/>
            <person name="Orsini L."/>
        </authorList>
    </citation>
    <scope>NUCLEOTIDE SEQUENCE [LARGE SCALE GENOMIC DNA]</scope>
    <source>
        <strain evidence="1">LRV0_1</strain>
    </source>
</reference>
<name>A0ABQ9Z3F4_9CRUS</name>
<proteinExistence type="predicted"/>
<keyword evidence="2" id="KW-1185">Reference proteome</keyword>
<evidence type="ECO:0000313" key="2">
    <source>
        <dbReference type="Proteomes" id="UP001234178"/>
    </source>
</evidence>
<dbReference type="EMBL" id="JAOYFB010000002">
    <property type="protein sequence ID" value="KAK4007374.1"/>
    <property type="molecule type" value="Genomic_DNA"/>
</dbReference>
<comment type="caution">
    <text evidence="1">The sequence shown here is derived from an EMBL/GenBank/DDBJ whole genome shotgun (WGS) entry which is preliminary data.</text>
</comment>